<keyword evidence="8 11" id="KW-0503">Monooxygenase</keyword>
<keyword evidence="14" id="KW-1185">Reference proteome</keyword>
<dbReference type="InterPro" id="IPR001128">
    <property type="entry name" value="Cyt_P450"/>
</dbReference>
<dbReference type="FunFam" id="1.10.630.10:FF:000019">
    <property type="entry name" value="Cytochrome P450 family protein"/>
    <property type="match status" value="1"/>
</dbReference>
<reference evidence="14" key="1">
    <citation type="submission" date="2016-06" db="EMBL/GenBank/DDBJ databases">
        <title>Parallel loss of symbiosis genes in relatives of nitrogen-fixing non-legume Parasponia.</title>
        <authorList>
            <person name="Van Velzen R."/>
            <person name="Holmer R."/>
            <person name="Bu F."/>
            <person name="Rutten L."/>
            <person name="Van Zeijl A."/>
            <person name="Liu W."/>
            <person name="Santuari L."/>
            <person name="Cao Q."/>
            <person name="Sharma T."/>
            <person name="Shen D."/>
            <person name="Roswanjaya Y."/>
            <person name="Wardhani T."/>
            <person name="Kalhor M.S."/>
            <person name="Jansen J."/>
            <person name="Van den Hoogen J."/>
            <person name="Gungor B."/>
            <person name="Hartog M."/>
            <person name="Hontelez J."/>
            <person name="Verver J."/>
            <person name="Yang W.-C."/>
            <person name="Schijlen E."/>
            <person name="Repin R."/>
            <person name="Schilthuizen M."/>
            <person name="Schranz E."/>
            <person name="Heidstra R."/>
            <person name="Miyata K."/>
            <person name="Fedorova E."/>
            <person name="Kohlen W."/>
            <person name="Bisseling T."/>
            <person name="Smit S."/>
            <person name="Geurts R."/>
        </authorList>
    </citation>
    <scope>NUCLEOTIDE SEQUENCE [LARGE SCALE GENOMIC DNA]</scope>
    <source>
        <strain evidence="14">cv. WU1-14</strain>
    </source>
</reference>
<evidence type="ECO:0000256" key="12">
    <source>
        <dbReference type="SAM" id="Phobius"/>
    </source>
</evidence>
<keyword evidence="5 10" id="KW-0479">Metal-binding</keyword>
<gene>
    <name evidence="13" type="ORF">PanWU01x14_169120</name>
</gene>
<dbReference type="InterPro" id="IPR036396">
    <property type="entry name" value="Cyt_P450_sf"/>
</dbReference>
<dbReference type="PRINTS" id="PR00463">
    <property type="entry name" value="EP450I"/>
</dbReference>
<dbReference type="Gene3D" id="1.10.630.10">
    <property type="entry name" value="Cytochrome P450"/>
    <property type="match status" value="1"/>
</dbReference>
<dbReference type="GO" id="GO:0020037">
    <property type="term" value="F:heme binding"/>
    <property type="evidence" value="ECO:0007669"/>
    <property type="project" value="InterPro"/>
</dbReference>
<keyword evidence="9 12" id="KW-0472">Membrane</keyword>
<evidence type="ECO:0000256" key="7">
    <source>
        <dbReference type="ARBA" id="ARBA00023004"/>
    </source>
</evidence>
<dbReference type="PANTHER" id="PTHR47943">
    <property type="entry name" value="CYTOCHROME P450 93A3-LIKE"/>
    <property type="match status" value="1"/>
</dbReference>
<dbReference type="InterPro" id="IPR017972">
    <property type="entry name" value="Cyt_P450_CS"/>
</dbReference>
<comment type="cofactor">
    <cofactor evidence="1 10">
        <name>heme</name>
        <dbReference type="ChEBI" id="CHEBI:30413"/>
    </cofactor>
</comment>
<keyword evidence="12" id="KW-0812">Transmembrane</keyword>
<dbReference type="GO" id="GO:0016705">
    <property type="term" value="F:oxidoreductase activity, acting on paired donors, with incorporation or reduction of molecular oxygen"/>
    <property type="evidence" value="ECO:0007669"/>
    <property type="project" value="InterPro"/>
</dbReference>
<evidence type="ECO:0000256" key="11">
    <source>
        <dbReference type="RuleBase" id="RU000461"/>
    </source>
</evidence>
<dbReference type="InterPro" id="IPR002401">
    <property type="entry name" value="Cyt_P450_E_grp-I"/>
</dbReference>
<feature type="binding site" description="axial binding residue" evidence="10">
    <location>
        <position position="449"/>
    </location>
    <ligand>
        <name>heme</name>
        <dbReference type="ChEBI" id="CHEBI:30413"/>
    </ligand>
    <ligandPart>
        <name>Fe</name>
        <dbReference type="ChEBI" id="CHEBI:18248"/>
    </ligandPart>
</feature>
<keyword evidence="4 10" id="KW-0349">Heme</keyword>
<dbReference type="Proteomes" id="UP000237105">
    <property type="component" value="Unassembled WGS sequence"/>
</dbReference>
<dbReference type="GO" id="GO:0005506">
    <property type="term" value="F:iron ion binding"/>
    <property type="evidence" value="ECO:0007669"/>
    <property type="project" value="InterPro"/>
</dbReference>
<keyword evidence="7 10" id="KW-0408">Iron</keyword>
<dbReference type="SUPFAM" id="SSF48264">
    <property type="entry name" value="Cytochrome P450"/>
    <property type="match status" value="1"/>
</dbReference>
<dbReference type="CDD" id="cd20655">
    <property type="entry name" value="CYP93"/>
    <property type="match status" value="1"/>
</dbReference>
<accession>A0A2P5CAT3</accession>
<protein>
    <submittedName>
        <fullName evidence="13">Cytochrome P450, E-class, group I</fullName>
    </submittedName>
</protein>
<sequence>MVDVQGYLVPVLVWLVSTIVVRAILTKSRSKLRPPPSPFALPIIGHLHLLYPKPHVTFYKLSKRYGPLIQLSLGYKPCVVVSSPEVAKECLQTHEASFLNRPRVGVVDYLYYPSDNFSFSSFGPYWKFLKKLCMSRLLGGHTLDQLLSVRREEQKNFLALVQKRAESKESIVMGKELGKLSNDIISRMLMGQNCSEDDSRAEEIRKMIKVKHGLLGKFNLSDYFWLFKNLDVQGLKRRSKDVHDKLDAMMEQIIVKREESRKKEKDRGVKDLVDILIEISEDEKSEIKLSRTSIKSFVMDIFEAGTDTTAITVEWALAELINHPNIMKKAVEEIDTVVGKTKLVEESDIANLPYLQAIIKETLRLHPPAAFIPRESSERCTIYGYDIPEKAWLFINAWAIGRDPKYWEDPLEFKPERFLREEGSEIINQLDVRGQHFQLLPFGSGRRGCPGTTLALQVIQSTLAKMLQCFEWKLIGGKDGLADMEETPGLSVMRVNPLICVPVARHSPSPI</sequence>
<comment type="subcellular location">
    <subcellularLocation>
        <location evidence="2">Membrane</location>
    </subcellularLocation>
</comment>
<dbReference type="PRINTS" id="PR00385">
    <property type="entry name" value="P450"/>
</dbReference>
<comment type="similarity">
    <text evidence="3 11">Belongs to the cytochrome P450 family.</text>
</comment>
<evidence type="ECO:0000256" key="3">
    <source>
        <dbReference type="ARBA" id="ARBA00010617"/>
    </source>
</evidence>
<dbReference type="PROSITE" id="PS00086">
    <property type="entry name" value="CYTOCHROME_P450"/>
    <property type="match status" value="1"/>
</dbReference>
<evidence type="ECO:0000256" key="2">
    <source>
        <dbReference type="ARBA" id="ARBA00004370"/>
    </source>
</evidence>
<evidence type="ECO:0000256" key="1">
    <source>
        <dbReference type="ARBA" id="ARBA00001971"/>
    </source>
</evidence>
<evidence type="ECO:0000256" key="5">
    <source>
        <dbReference type="ARBA" id="ARBA00022723"/>
    </source>
</evidence>
<dbReference type="STRING" id="3476.A0A2P5CAT3"/>
<evidence type="ECO:0000256" key="8">
    <source>
        <dbReference type="ARBA" id="ARBA00023033"/>
    </source>
</evidence>
<evidence type="ECO:0000313" key="14">
    <source>
        <dbReference type="Proteomes" id="UP000237105"/>
    </source>
</evidence>
<dbReference type="OrthoDB" id="1103324at2759"/>
<dbReference type="GO" id="GO:0016020">
    <property type="term" value="C:membrane"/>
    <property type="evidence" value="ECO:0007669"/>
    <property type="project" value="UniProtKB-SubCell"/>
</dbReference>
<feature type="transmembrane region" description="Helical" evidence="12">
    <location>
        <begin position="6"/>
        <end position="25"/>
    </location>
</feature>
<organism evidence="13 14">
    <name type="scientific">Parasponia andersonii</name>
    <name type="common">Sponia andersonii</name>
    <dbReference type="NCBI Taxonomy" id="3476"/>
    <lineage>
        <taxon>Eukaryota</taxon>
        <taxon>Viridiplantae</taxon>
        <taxon>Streptophyta</taxon>
        <taxon>Embryophyta</taxon>
        <taxon>Tracheophyta</taxon>
        <taxon>Spermatophyta</taxon>
        <taxon>Magnoliopsida</taxon>
        <taxon>eudicotyledons</taxon>
        <taxon>Gunneridae</taxon>
        <taxon>Pentapetalae</taxon>
        <taxon>rosids</taxon>
        <taxon>fabids</taxon>
        <taxon>Rosales</taxon>
        <taxon>Cannabaceae</taxon>
        <taxon>Parasponia</taxon>
    </lineage>
</organism>
<proteinExistence type="inferred from homology"/>
<dbReference type="GO" id="GO:0004497">
    <property type="term" value="F:monooxygenase activity"/>
    <property type="evidence" value="ECO:0007669"/>
    <property type="project" value="UniProtKB-KW"/>
</dbReference>
<keyword evidence="6 11" id="KW-0560">Oxidoreductase</keyword>
<dbReference type="AlphaFoldDB" id="A0A2P5CAT3"/>
<evidence type="ECO:0000256" key="6">
    <source>
        <dbReference type="ARBA" id="ARBA00023002"/>
    </source>
</evidence>
<name>A0A2P5CAT3_PARAD</name>
<dbReference type="EMBL" id="JXTB01000152">
    <property type="protein sequence ID" value="PON58142.1"/>
    <property type="molecule type" value="Genomic_DNA"/>
</dbReference>
<comment type="caution">
    <text evidence="13">The sequence shown here is derived from an EMBL/GenBank/DDBJ whole genome shotgun (WGS) entry which is preliminary data.</text>
</comment>
<evidence type="ECO:0000256" key="10">
    <source>
        <dbReference type="PIRSR" id="PIRSR602401-1"/>
    </source>
</evidence>
<evidence type="ECO:0000313" key="13">
    <source>
        <dbReference type="EMBL" id="PON58142.1"/>
    </source>
</evidence>
<dbReference type="Pfam" id="PF00067">
    <property type="entry name" value="p450"/>
    <property type="match status" value="1"/>
</dbReference>
<evidence type="ECO:0000256" key="4">
    <source>
        <dbReference type="ARBA" id="ARBA00022617"/>
    </source>
</evidence>
<evidence type="ECO:0000256" key="9">
    <source>
        <dbReference type="ARBA" id="ARBA00023136"/>
    </source>
</evidence>
<keyword evidence="12" id="KW-1133">Transmembrane helix</keyword>
<dbReference type="PANTHER" id="PTHR47943:SF8">
    <property type="entry name" value="CYTOCHROME P450"/>
    <property type="match status" value="1"/>
</dbReference>